<comment type="caution">
    <text evidence="2">The sequence shown here is derived from an EMBL/GenBank/DDBJ whole genome shotgun (WGS) entry which is preliminary data.</text>
</comment>
<evidence type="ECO:0000313" key="2">
    <source>
        <dbReference type="EMBL" id="NNH75129.1"/>
    </source>
</evidence>
<dbReference type="Pfam" id="PF10947">
    <property type="entry name" value="DUF2628"/>
    <property type="match status" value="1"/>
</dbReference>
<dbReference type="RefSeq" id="WP_067527091.1">
    <property type="nucleotide sequence ID" value="NZ_JABELX010000019.1"/>
</dbReference>
<dbReference type="Proteomes" id="UP000586827">
    <property type="component" value="Unassembled WGS sequence"/>
</dbReference>
<evidence type="ECO:0000256" key="1">
    <source>
        <dbReference type="SAM" id="Phobius"/>
    </source>
</evidence>
<protein>
    <submittedName>
        <fullName evidence="2">DUF2628 domain-containing protein</fullName>
    </submittedName>
</protein>
<accession>A0A849CGY9</accession>
<organism evidence="2 3">
    <name type="scientific">Nocardia uniformis</name>
    <dbReference type="NCBI Taxonomy" id="53432"/>
    <lineage>
        <taxon>Bacteria</taxon>
        <taxon>Bacillati</taxon>
        <taxon>Actinomycetota</taxon>
        <taxon>Actinomycetes</taxon>
        <taxon>Mycobacteriales</taxon>
        <taxon>Nocardiaceae</taxon>
        <taxon>Nocardia</taxon>
    </lineage>
</organism>
<feature type="transmembrane region" description="Helical" evidence="1">
    <location>
        <begin position="65"/>
        <end position="86"/>
    </location>
</feature>
<sequence length="134" mass="15060">MKPKWRERFAFFGSHGHPGSPEYRQGLKNLTFAKRILISTNIIAFLFGPIYFFVLGLWKKNLSLLGIWVGVIVAVVALEVITGVTLPDPIPQAFGFGMAALYMSTANYAYYLQRTRGIQSWNPFEGMGKRAPSQ</sequence>
<feature type="transmembrane region" description="Helical" evidence="1">
    <location>
        <begin position="92"/>
        <end position="111"/>
    </location>
</feature>
<dbReference type="AlphaFoldDB" id="A0A849CGY9"/>
<evidence type="ECO:0000313" key="3">
    <source>
        <dbReference type="Proteomes" id="UP000586827"/>
    </source>
</evidence>
<keyword evidence="3" id="KW-1185">Reference proteome</keyword>
<name>A0A849CGY9_9NOCA</name>
<proteinExistence type="predicted"/>
<keyword evidence="1" id="KW-0472">Membrane</keyword>
<gene>
    <name evidence="2" type="ORF">HLB23_35655</name>
</gene>
<keyword evidence="1" id="KW-1133">Transmembrane helix</keyword>
<feature type="transmembrane region" description="Helical" evidence="1">
    <location>
        <begin position="36"/>
        <end position="58"/>
    </location>
</feature>
<keyword evidence="1" id="KW-0812">Transmembrane</keyword>
<reference evidence="2 3" key="1">
    <citation type="submission" date="2020-05" db="EMBL/GenBank/DDBJ databases">
        <title>MicrobeNet Type strains.</title>
        <authorList>
            <person name="Nicholson A.C."/>
        </authorList>
    </citation>
    <scope>NUCLEOTIDE SEQUENCE [LARGE SCALE GENOMIC DNA]</scope>
    <source>
        <strain evidence="2 3">JCM 3224</strain>
    </source>
</reference>
<dbReference type="EMBL" id="JABELX010000019">
    <property type="protein sequence ID" value="NNH75129.1"/>
    <property type="molecule type" value="Genomic_DNA"/>
</dbReference>
<dbReference type="InterPro" id="IPR024399">
    <property type="entry name" value="DUF2628"/>
</dbReference>